<dbReference type="EMBL" id="JBAMMX010000006">
    <property type="protein sequence ID" value="KAK6937644.1"/>
    <property type="molecule type" value="Genomic_DNA"/>
</dbReference>
<name>A0AAN8VPJ2_9MAGN</name>
<dbReference type="AlphaFoldDB" id="A0AAN8VPJ2"/>
<gene>
    <name evidence="2" type="ORF">RJ641_031152</name>
</gene>
<feature type="region of interest" description="Disordered" evidence="1">
    <location>
        <begin position="1"/>
        <end position="35"/>
    </location>
</feature>
<evidence type="ECO:0000256" key="1">
    <source>
        <dbReference type="SAM" id="MobiDB-lite"/>
    </source>
</evidence>
<evidence type="ECO:0000313" key="2">
    <source>
        <dbReference type="EMBL" id="KAK6937644.1"/>
    </source>
</evidence>
<dbReference type="Proteomes" id="UP001370490">
    <property type="component" value="Unassembled WGS sequence"/>
</dbReference>
<comment type="caution">
    <text evidence="2">The sequence shown here is derived from an EMBL/GenBank/DDBJ whole genome shotgun (WGS) entry which is preliminary data.</text>
</comment>
<protein>
    <submittedName>
        <fullName evidence="2">Uncharacterized protein</fullName>
    </submittedName>
</protein>
<proteinExistence type="predicted"/>
<accession>A0AAN8VPJ2</accession>
<evidence type="ECO:0000313" key="3">
    <source>
        <dbReference type="Proteomes" id="UP001370490"/>
    </source>
</evidence>
<reference evidence="2 3" key="1">
    <citation type="submission" date="2023-12" db="EMBL/GenBank/DDBJ databases">
        <title>A high-quality genome assembly for Dillenia turbinata (Dilleniales).</title>
        <authorList>
            <person name="Chanderbali A."/>
        </authorList>
    </citation>
    <scope>NUCLEOTIDE SEQUENCE [LARGE SCALE GENOMIC DNA]</scope>
    <source>
        <strain evidence="2">LSX21</strain>
        <tissue evidence="2">Leaf</tissue>
    </source>
</reference>
<keyword evidence="3" id="KW-1185">Reference proteome</keyword>
<feature type="compositionally biased region" description="Polar residues" evidence="1">
    <location>
        <begin position="25"/>
        <end position="35"/>
    </location>
</feature>
<sequence length="107" mass="11486">MACGKRIISHPVTSPAATIPPAPTSYKQPSTSPSHMGNVLQEVDLFMNKARGGKMKEKPAICFPYGLAPPPALTQWTFHSSILGTLFCYLICRDGKSTHANASGWGL</sequence>
<organism evidence="2 3">
    <name type="scientific">Dillenia turbinata</name>
    <dbReference type="NCBI Taxonomy" id="194707"/>
    <lineage>
        <taxon>Eukaryota</taxon>
        <taxon>Viridiplantae</taxon>
        <taxon>Streptophyta</taxon>
        <taxon>Embryophyta</taxon>
        <taxon>Tracheophyta</taxon>
        <taxon>Spermatophyta</taxon>
        <taxon>Magnoliopsida</taxon>
        <taxon>eudicotyledons</taxon>
        <taxon>Gunneridae</taxon>
        <taxon>Pentapetalae</taxon>
        <taxon>Dilleniales</taxon>
        <taxon>Dilleniaceae</taxon>
        <taxon>Dillenia</taxon>
    </lineage>
</organism>